<protein>
    <submittedName>
        <fullName evidence="1">Uncharacterized protein</fullName>
    </submittedName>
</protein>
<comment type="caution">
    <text evidence="1">The sequence shown here is derived from an EMBL/GenBank/DDBJ whole genome shotgun (WGS) entry which is preliminary data.</text>
</comment>
<organism evidence="1 2">
    <name type="scientific">Stemphylium lycopersici</name>
    <name type="common">Tomato gray leaf spot disease fungus</name>
    <name type="synonym">Thyrospora lycopersici</name>
    <dbReference type="NCBI Taxonomy" id="183478"/>
    <lineage>
        <taxon>Eukaryota</taxon>
        <taxon>Fungi</taxon>
        <taxon>Dikarya</taxon>
        <taxon>Ascomycota</taxon>
        <taxon>Pezizomycotina</taxon>
        <taxon>Dothideomycetes</taxon>
        <taxon>Pleosporomycetidae</taxon>
        <taxon>Pleosporales</taxon>
        <taxon>Pleosporineae</taxon>
        <taxon>Pleosporaceae</taxon>
        <taxon>Stemphylium</taxon>
    </lineage>
</organism>
<dbReference type="AlphaFoldDB" id="A0A364NBG1"/>
<dbReference type="Proteomes" id="UP000249619">
    <property type="component" value="Unassembled WGS sequence"/>
</dbReference>
<proteinExistence type="predicted"/>
<keyword evidence="2" id="KW-1185">Reference proteome</keyword>
<evidence type="ECO:0000313" key="1">
    <source>
        <dbReference type="EMBL" id="RAR14537.1"/>
    </source>
</evidence>
<gene>
    <name evidence="1" type="ORF">DDE83_002110</name>
</gene>
<name>A0A364NBG1_STELY</name>
<sequence>MQANTSFANNQAGPDATFTTMPRPCWREEFPNLSLYSQGLNIQDTPESITLEQLTLSSPEERQAGEYTIMADMSQWVPAGGSLENSQYCNLNDTDETSAELYEQLRKKYLGPDYRQSIAGLDFGFEEDSENAELMTEMGIDESFEPMLYRELEEYLFHQPDSMGTRWDNVLEPILTPNHLLDLPTRPVRKATASVGDRYVNPFSPEICSADLIRCPDNAPSEDVDNLSFFSREYVRSVRLLKVKKRWYHITITDWMREVNILIHAFSNSTNDLTPWDPLSSWFALYYVGMQNIPSNMRFKVKRALTKKMEEMAKLRMEESKAAVLELLEARNMKTPRSTWPEVKKAVDKDCEDRGSLLLGTIPDFTYEIARSMSQKWSWVD</sequence>
<reference evidence="2" key="1">
    <citation type="submission" date="2018-05" db="EMBL/GenBank/DDBJ databases">
        <title>Draft genome sequence of Stemphylium lycopersici strain CIDEFI 213.</title>
        <authorList>
            <person name="Medina R."/>
            <person name="Franco M.E.E."/>
            <person name="Lucentini C.G."/>
            <person name="Saparrat M.C.N."/>
            <person name="Balatti P.A."/>
        </authorList>
    </citation>
    <scope>NUCLEOTIDE SEQUENCE [LARGE SCALE GENOMIC DNA]</scope>
    <source>
        <strain evidence="2">CIDEFI 213</strain>
    </source>
</reference>
<dbReference type="EMBL" id="QGDH01000021">
    <property type="protein sequence ID" value="RAR14537.1"/>
    <property type="molecule type" value="Genomic_DNA"/>
</dbReference>
<evidence type="ECO:0000313" key="2">
    <source>
        <dbReference type="Proteomes" id="UP000249619"/>
    </source>
</evidence>
<accession>A0A364NBG1</accession>